<dbReference type="AlphaFoldDB" id="A0AAY4DX98"/>
<dbReference type="InterPro" id="IPR007714">
    <property type="entry name" value="CFA20_dom"/>
</dbReference>
<dbReference type="Proteomes" id="UP000694580">
    <property type="component" value="Chromosome 17"/>
</dbReference>
<reference evidence="2" key="3">
    <citation type="submission" date="2025-09" db="UniProtKB">
        <authorList>
            <consortium name="Ensembl"/>
        </authorList>
    </citation>
    <scope>IDENTIFICATION</scope>
</reference>
<accession>A0AAY4DX98</accession>
<evidence type="ECO:0000313" key="3">
    <source>
        <dbReference type="Proteomes" id="UP000694580"/>
    </source>
</evidence>
<reference evidence="2 3" key="1">
    <citation type="submission" date="2020-06" db="EMBL/GenBank/DDBJ databases">
        <authorList>
            <consortium name="Wellcome Sanger Institute Data Sharing"/>
        </authorList>
    </citation>
    <scope>NUCLEOTIDE SEQUENCE [LARGE SCALE GENOMIC DNA]</scope>
</reference>
<feature type="domain" description="CFA20" evidence="1">
    <location>
        <begin position="11"/>
        <end position="84"/>
    </location>
</feature>
<reference evidence="2" key="2">
    <citation type="submission" date="2025-08" db="UniProtKB">
        <authorList>
            <consortium name="Ensembl"/>
        </authorList>
    </citation>
    <scope>IDENTIFICATION</scope>
</reference>
<evidence type="ECO:0000259" key="1">
    <source>
        <dbReference type="Pfam" id="PF05018"/>
    </source>
</evidence>
<evidence type="ECO:0000313" key="2">
    <source>
        <dbReference type="Ensembl" id="ENSDCDP00010050013.1"/>
    </source>
</evidence>
<sequence>HSRTAFSSSLKVMDHQMCCRVTLIEGSPNNSTYIRFPENPLNTMGCSKSVVVLIVKLGKKDFSFECHVLDDKNVHRRFVWSNTDEIEGKIHINANCRLRDVFFMEEQDDEFCSKKNIFLKKQRWRQKKTCPYDELD</sequence>
<keyword evidence="3" id="KW-1185">Reference proteome</keyword>
<dbReference type="Ensembl" id="ENSDCDT00010060431.1">
    <property type="protein sequence ID" value="ENSDCDP00010050013.1"/>
    <property type="gene ID" value="ENSDCDG00010029776.1"/>
</dbReference>
<dbReference type="Pfam" id="PF05018">
    <property type="entry name" value="CFA20_dom"/>
    <property type="match status" value="1"/>
</dbReference>
<protein>
    <recommendedName>
        <fullName evidence="1">CFA20 domain-containing protein</fullName>
    </recommendedName>
</protein>
<dbReference type="GeneTree" id="ENSGT01120000277926"/>
<dbReference type="PANTHER" id="PTHR12458">
    <property type="entry name" value="ORF PROTEIN"/>
    <property type="match status" value="1"/>
</dbReference>
<dbReference type="InterPro" id="IPR040441">
    <property type="entry name" value="CFA20/CFAP20DC"/>
</dbReference>
<organism evidence="2 3">
    <name type="scientific">Denticeps clupeoides</name>
    <name type="common">denticle herring</name>
    <dbReference type="NCBI Taxonomy" id="299321"/>
    <lineage>
        <taxon>Eukaryota</taxon>
        <taxon>Metazoa</taxon>
        <taxon>Chordata</taxon>
        <taxon>Craniata</taxon>
        <taxon>Vertebrata</taxon>
        <taxon>Euteleostomi</taxon>
        <taxon>Actinopterygii</taxon>
        <taxon>Neopterygii</taxon>
        <taxon>Teleostei</taxon>
        <taxon>Clupei</taxon>
        <taxon>Clupeiformes</taxon>
        <taxon>Denticipitoidei</taxon>
        <taxon>Denticipitidae</taxon>
        <taxon>Denticeps</taxon>
    </lineage>
</organism>
<name>A0AAY4DX98_9TELE</name>
<proteinExistence type="predicted"/>